<evidence type="ECO:0000256" key="2">
    <source>
        <dbReference type="SAM" id="Phobius"/>
    </source>
</evidence>
<keyword evidence="2" id="KW-0812">Transmembrane</keyword>
<feature type="domain" description="Fibronectin type-III" evidence="4">
    <location>
        <begin position="237"/>
        <end position="330"/>
    </location>
</feature>
<evidence type="ECO:0000313" key="6">
    <source>
        <dbReference type="Proteomes" id="UP000694383"/>
    </source>
</evidence>
<keyword evidence="6" id="KW-1185">Reference proteome</keyword>
<keyword evidence="2" id="KW-1133">Transmembrane helix</keyword>
<protein>
    <recommendedName>
        <fullName evidence="4">Fibronectin type-III domain-containing protein</fullName>
    </recommendedName>
</protein>
<dbReference type="PROSITE" id="PS50853">
    <property type="entry name" value="FN3"/>
    <property type="match status" value="2"/>
</dbReference>
<evidence type="ECO:0000256" key="1">
    <source>
        <dbReference type="ARBA" id="ARBA00022737"/>
    </source>
</evidence>
<feature type="domain" description="Fibronectin type-III" evidence="4">
    <location>
        <begin position="522"/>
        <end position="617"/>
    </location>
</feature>
<reference evidence="5" key="1">
    <citation type="submission" date="2025-08" db="UniProtKB">
        <authorList>
            <consortium name="Ensembl"/>
        </authorList>
    </citation>
    <scope>IDENTIFICATION</scope>
</reference>
<feature type="signal peptide" evidence="3">
    <location>
        <begin position="1"/>
        <end position="19"/>
    </location>
</feature>
<sequence>MPVFFVLCMLVVISTLCKGHFQPCRVFPTDLFVEVGSSVWLVCSCDSVRNGKFFWTLNRKSVDEKLSKRINATHSMLSLTNFIHSHATVECHNTETTQILGGTIVRTYCEKYFFVVGLLIFMTIIQQKSNNSFFLTAKPQNISCFLHYENPTDDGVPQLFTCTWEHQTHNSKTINYIVNIESADVFSCISSVKSCTVNVFSHLSLSRNIAVTVKAETASWTSRSDSYEVNPFSILKMNQPVVTTSAFSDHLLVSWNNVLDSFDFSCQVKYHKTFSPTVESSKIINCWSCFNATIEDVESCTFYNISVRCALTEPTWSDWSPEETVLTKVKQRHAELLSWRKVSELENYKRIVHVMWTLSQQGIPLKCVDTVKFDIQQTAYGENTAEGNSTPCLSSPCDIEVDEHAHQIHVRAVQDENVIVQDSIYVPAVSESLPRVTDIQTSSDKGVILVSWTAPKEPVRSYMIDWTHNGNQYEWAESKNTNATLLDLQDRKQYNITVTPLLLDGRTGRSTQALQICSGFGAPGRITVSDVEPYDTSAFVSWDTKPEDVCSDAVVKYTVFYRNQSTKTLQNVTVDGEKLYVSLKDLTPATQYSVYVEGAAESGQTRSEESFFTTKRFDPRLLTRAIVCGIIILILLLSFGLFCVIMWKKVKEKPVPDPAVSSVAEWLLQSNQKGNYHFQQFFVPFESYCDKIHIQEFLSTLTPSGIRDPQMNQGQESLKTTISLMPDVLGEKPVALTETQHLPFHEDSTSLLSSESCSVNPYRCQTTTDTLVPRKAIQCKHESNQQHERFSPKSVYVSLHLFEQTGLLESGKDNFN</sequence>
<organism evidence="5 6">
    <name type="scientific">Oryzias sinensis</name>
    <name type="common">Chinese medaka</name>
    <dbReference type="NCBI Taxonomy" id="183150"/>
    <lineage>
        <taxon>Eukaryota</taxon>
        <taxon>Metazoa</taxon>
        <taxon>Chordata</taxon>
        <taxon>Craniata</taxon>
        <taxon>Vertebrata</taxon>
        <taxon>Euteleostomi</taxon>
        <taxon>Actinopterygii</taxon>
        <taxon>Neopterygii</taxon>
        <taxon>Teleostei</taxon>
        <taxon>Neoteleostei</taxon>
        <taxon>Acanthomorphata</taxon>
        <taxon>Ovalentaria</taxon>
        <taxon>Atherinomorphae</taxon>
        <taxon>Beloniformes</taxon>
        <taxon>Adrianichthyidae</taxon>
        <taxon>Oryziinae</taxon>
        <taxon>Oryzias</taxon>
    </lineage>
</organism>
<keyword evidence="1" id="KW-0677">Repeat</keyword>
<keyword evidence="3" id="KW-0732">Signal</keyword>
<dbReference type="Gene3D" id="2.60.40.10">
    <property type="entry name" value="Immunoglobulins"/>
    <property type="match status" value="5"/>
</dbReference>
<dbReference type="Ensembl" id="ENSOSIT00000010276.1">
    <property type="protein sequence ID" value="ENSOSIP00000009643.1"/>
    <property type="gene ID" value="ENSOSIG00000006088.1"/>
</dbReference>
<dbReference type="GeneTree" id="ENSGT00940000155603"/>
<evidence type="ECO:0000313" key="5">
    <source>
        <dbReference type="Ensembl" id="ENSOSIP00000009643.1"/>
    </source>
</evidence>
<dbReference type="Proteomes" id="UP000694383">
    <property type="component" value="Unplaced"/>
</dbReference>
<dbReference type="PANTHER" id="PTHR46708">
    <property type="entry name" value="TENASCIN"/>
    <property type="match status" value="1"/>
</dbReference>
<keyword evidence="2" id="KW-0472">Membrane</keyword>
<reference evidence="5" key="2">
    <citation type="submission" date="2025-09" db="UniProtKB">
        <authorList>
            <consortium name="Ensembl"/>
        </authorList>
    </citation>
    <scope>IDENTIFICATION</scope>
</reference>
<name>A0A8C8DJ90_9TELE</name>
<dbReference type="PANTHER" id="PTHR46708:SF2">
    <property type="entry name" value="FIBRONECTIN TYPE-III DOMAIN-CONTAINING PROTEIN"/>
    <property type="match status" value="1"/>
</dbReference>
<feature type="transmembrane region" description="Helical" evidence="2">
    <location>
        <begin position="621"/>
        <end position="647"/>
    </location>
</feature>
<accession>A0A8C8DJ90</accession>
<evidence type="ECO:0000256" key="3">
    <source>
        <dbReference type="SAM" id="SignalP"/>
    </source>
</evidence>
<dbReference type="SMART" id="SM00060">
    <property type="entry name" value="FN3"/>
    <property type="match status" value="3"/>
</dbReference>
<feature type="chain" id="PRO_5034036254" description="Fibronectin type-III domain-containing protein" evidence="3">
    <location>
        <begin position="20"/>
        <end position="816"/>
    </location>
</feature>
<proteinExistence type="predicted"/>
<dbReference type="AlphaFoldDB" id="A0A8C8DJ90"/>
<dbReference type="InterPro" id="IPR013783">
    <property type="entry name" value="Ig-like_fold"/>
</dbReference>
<dbReference type="InterPro" id="IPR003961">
    <property type="entry name" value="FN3_dom"/>
</dbReference>
<dbReference type="InterPro" id="IPR036116">
    <property type="entry name" value="FN3_sf"/>
</dbReference>
<dbReference type="Pfam" id="PF00041">
    <property type="entry name" value="fn3"/>
    <property type="match status" value="2"/>
</dbReference>
<dbReference type="CDD" id="cd00063">
    <property type="entry name" value="FN3"/>
    <property type="match status" value="2"/>
</dbReference>
<dbReference type="InterPro" id="IPR050991">
    <property type="entry name" value="ECM_Regulatory_Proteins"/>
</dbReference>
<dbReference type="SUPFAM" id="SSF49265">
    <property type="entry name" value="Fibronectin type III"/>
    <property type="match status" value="3"/>
</dbReference>
<evidence type="ECO:0000259" key="4">
    <source>
        <dbReference type="PROSITE" id="PS50853"/>
    </source>
</evidence>